<organism evidence="2 3">
    <name type="scientific">Lysobacter arenosi</name>
    <dbReference type="NCBI Taxonomy" id="2795387"/>
    <lineage>
        <taxon>Bacteria</taxon>
        <taxon>Pseudomonadati</taxon>
        <taxon>Pseudomonadota</taxon>
        <taxon>Gammaproteobacteria</taxon>
        <taxon>Lysobacterales</taxon>
        <taxon>Lysobacteraceae</taxon>
        <taxon>Lysobacter</taxon>
    </lineage>
</organism>
<accession>A0ABX7RDR9</accession>
<evidence type="ECO:0000313" key="2">
    <source>
        <dbReference type="EMBL" id="QSX75119.1"/>
    </source>
</evidence>
<dbReference type="EMBL" id="CP071517">
    <property type="protein sequence ID" value="QSX75119.1"/>
    <property type="molecule type" value="Genomic_DNA"/>
</dbReference>
<dbReference type="RefSeq" id="WP_200604370.1">
    <property type="nucleotide sequence ID" value="NZ_CP071517.1"/>
</dbReference>
<evidence type="ECO:0008006" key="4">
    <source>
        <dbReference type="Google" id="ProtNLM"/>
    </source>
</evidence>
<keyword evidence="1" id="KW-1133">Transmembrane helix</keyword>
<name>A0ABX7RDR9_9GAMM</name>
<evidence type="ECO:0000256" key="1">
    <source>
        <dbReference type="SAM" id="Phobius"/>
    </source>
</evidence>
<gene>
    <name evidence="2" type="ORF">HIV01_000635</name>
</gene>
<feature type="transmembrane region" description="Helical" evidence="1">
    <location>
        <begin position="35"/>
        <end position="53"/>
    </location>
</feature>
<protein>
    <recommendedName>
        <fullName evidence="4">DUF3592 domain-containing protein</fullName>
    </recommendedName>
</protein>
<evidence type="ECO:0000313" key="3">
    <source>
        <dbReference type="Proteomes" id="UP000663400"/>
    </source>
</evidence>
<keyword evidence="3" id="KW-1185">Reference proteome</keyword>
<keyword evidence="1" id="KW-0812">Transmembrane</keyword>
<keyword evidence="1" id="KW-0472">Membrane</keyword>
<sequence>MSRVSGYPTSTFASSALLFFGSGLAATLLFSAKPLESLIGVAVACIGLSIMFWRWRQRSFASRLLQHGTALEARITRVLAGGLFQVNGGSPYRIEAQWVDPVTGEVRIFRSWNLWNDPAVFIRHEHVVVHIDPQRSDRYYMDVSFLPEFQQA</sequence>
<reference evidence="2 3" key="1">
    <citation type="submission" date="2021-02" db="EMBL/GenBank/DDBJ databases">
        <title>Lysobacter arenosi sp. nov., isolated from soil of gangwondo yeongwol, south Korea.</title>
        <authorList>
            <person name="Kim K.R."/>
            <person name="Kim K.H."/>
            <person name="Jeon C.O."/>
        </authorList>
    </citation>
    <scope>NUCLEOTIDE SEQUENCE [LARGE SCALE GENOMIC DNA]</scope>
    <source>
        <strain evidence="2 3">R7</strain>
    </source>
</reference>
<dbReference type="Proteomes" id="UP000663400">
    <property type="component" value="Chromosome"/>
</dbReference>
<proteinExistence type="predicted"/>